<evidence type="ECO:0000256" key="6">
    <source>
        <dbReference type="SAM" id="Phobius"/>
    </source>
</evidence>
<comment type="caution">
    <text evidence="8">The sequence shown here is derived from an EMBL/GenBank/DDBJ whole genome shotgun (WGS) entry which is preliminary data.</text>
</comment>
<dbReference type="PROSITE" id="PS50076">
    <property type="entry name" value="DNAJ_2"/>
    <property type="match status" value="1"/>
</dbReference>
<dbReference type="GO" id="GO:0051787">
    <property type="term" value="F:misfolded protein binding"/>
    <property type="evidence" value="ECO:0007669"/>
    <property type="project" value="TreeGrafter"/>
</dbReference>
<gene>
    <name evidence="8" type="ORF">CDAUBV1_LOCUS17202</name>
</gene>
<keyword evidence="6" id="KW-0472">Membrane</keyword>
<name>A0AAV2TZU7_CALDB</name>
<comment type="function">
    <text evidence="4">Co-chaperone for Hsp70 protein HSPA5/BiP that acts as a key repressor of the ERN1/IRE1-mediated unfolded protein response (UPR). J domain-containing co-chaperones stimulate the ATPase activity of Hsp70 proteins and are required for efficient substrate recognition by Hsp70 proteins. In the unstressed endoplasmic reticulum, interacts with the luminal region of ERN1/IRE1 and selectively recruits HSPA5/BiP: HSPA5/BiP disrupts the dimerization of the active ERN1/IRE1 luminal region, thereby inactivating ERN1/IRE1. Also involved in endoplasmic reticulum-associated degradation (ERAD) of misfolded proteins. Required for survival of B-cell progenitors and normal antibody production.</text>
</comment>
<comment type="subunit">
    <text evidence="5">Interacts with HSPA5/BiP; interaction is direct. Interacts with ERN1/IRE1 (via the luminal region). Interacts with DERL1.</text>
</comment>
<keyword evidence="6" id="KW-1133">Transmembrane helix</keyword>
<dbReference type="InterPro" id="IPR001623">
    <property type="entry name" value="DnaJ_domain"/>
</dbReference>
<proteinExistence type="predicted"/>
<protein>
    <recommendedName>
        <fullName evidence="2">DnaJ homolog subfamily B member 9</fullName>
    </recommendedName>
    <alternativeName>
        <fullName evidence="3">Endoplasmic reticulum DNA J domain-containing protein 4</fullName>
    </alternativeName>
</protein>
<dbReference type="Pfam" id="PF00226">
    <property type="entry name" value="DnaJ"/>
    <property type="match status" value="1"/>
</dbReference>
<dbReference type="PANTHER" id="PTHR44360:SF1">
    <property type="entry name" value="DNAJ HOMOLOG SUBFAMILY B MEMBER 9"/>
    <property type="match status" value="1"/>
</dbReference>
<evidence type="ECO:0000256" key="2">
    <source>
        <dbReference type="ARBA" id="ARBA00040158"/>
    </source>
</evidence>
<feature type="domain" description="J" evidence="7">
    <location>
        <begin position="25"/>
        <end position="87"/>
    </location>
</feature>
<feature type="transmembrane region" description="Helical" evidence="6">
    <location>
        <begin position="134"/>
        <end position="155"/>
    </location>
</feature>
<evidence type="ECO:0000313" key="8">
    <source>
        <dbReference type="EMBL" id="CAL5141905.1"/>
    </source>
</evidence>
<dbReference type="GO" id="GO:0036503">
    <property type="term" value="P:ERAD pathway"/>
    <property type="evidence" value="ECO:0007669"/>
    <property type="project" value="TreeGrafter"/>
</dbReference>
<reference evidence="8" key="1">
    <citation type="submission" date="2024-06" db="EMBL/GenBank/DDBJ databases">
        <authorList>
            <person name="Liu X."/>
            <person name="Lenzi L."/>
            <person name="Haldenby T S."/>
            <person name="Uol C."/>
        </authorList>
    </citation>
    <scope>NUCLEOTIDE SEQUENCE</scope>
</reference>
<evidence type="ECO:0000256" key="3">
    <source>
        <dbReference type="ARBA" id="ARBA00041533"/>
    </source>
</evidence>
<evidence type="ECO:0000313" key="9">
    <source>
        <dbReference type="Proteomes" id="UP001497525"/>
    </source>
</evidence>
<dbReference type="SMART" id="SM00271">
    <property type="entry name" value="DnaJ"/>
    <property type="match status" value="1"/>
</dbReference>
<dbReference type="InterPro" id="IPR051948">
    <property type="entry name" value="Hsp70_co-chaperone_J-domain"/>
</dbReference>
<dbReference type="PANTHER" id="PTHR44360">
    <property type="entry name" value="DNAJ HOMOLOG SUBFAMILY B MEMBER 9"/>
    <property type="match status" value="1"/>
</dbReference>
<dbReference type="PROSITE" id="PS00636">
    <property type="entry name" value="DNAJ_1"/>
    <property type="match status" value="1"/>
</dbReference>
<evidence type="ECO:0000259" key="7">
    <source>
        <dbReference type="PROSITE" id="PS50076"/>
    </source>
</evidence>
<evidence type="ECO:0000256" key="4">
    <source>
        <dbReference type="ARBA" id="ARBA00045428"/>
    </source>
</evidence>
<keyword evidence="1" id="KW-0143">Chaperone</keyword>
<keyword evidence="6" id="KW-0812">Transmembrane</keyword>
<dbReference type="SUPFAM" id="SSF46565">
    <property type="entry name" value="Chaperone J-domain"/>
    <property type="match status" value="1"/>
</dbReference>
<sequence length="196" mass="22263">MSVLSITKKSFRPLVFVCRLASSRTHYEILGVPRSSSPNEIRSAFIELSKKHHPDKEQGDSELFKEINEAYSILSNKRDRQLYDESLASGAQLPFYSSNSVYSGFWYDDTDGAHNYPFNPHVQETSSHGRSARMFVSILILFAVSCYVASLYTFIRISHKKGTVDPPPLRHGLLNLPTQLISPPEKKQRIEKNARS</sequence>
<dbReference type="Gene3D" id="1.10.287.110">
    <property type="entry name" value="DnaJ domain"/>
    <property type="match status" value="1"/>
</dbReference>
<dbReference type="GO" id="GO:0005783">
    <property type="term" value="C:endoplasmic reticulum"/>
    <property type="evidence" value="ECO:0007669"/>
    <property type="project" value="TreeGrafter"/>
</dbReference>
<dbReference type="Proteomes" id="UP001497525">
    <property type="component" value="Unassembled WGS sequence"/>
</dbReference>
<dbReference type="AlphaFoldDB" id="A0AAV2TZU7"/>
<evidence type="ECO:0000256" key="5">
    <source>
        <dbReference type="ARBA" id="ARBA00046365"/>
    </source>
</evidence>
<organism evidence="8 9">
    <name type="scientific">Calicophoron daubneyi</name>
    <name type="common">Rumen fluke</name>
    <name type="synonym">Paramphistomum daubneyi</name>
    <dbReference type="NCBI Taxonomy" id="300641"/>
    <lineage>
        <taxon>Eukaryota</taxon>
        <taxon>Metazoa</taxon>
        <taxon>Spiralia</taxon>
        <taxon>Lophotrochozoa</taxon>
        <taxon>Platyhelminthes</taxon>
        <taxon>Trematoda</taxon>
        <taxon>Digenea</taxon>
        <taxon>Plagiorchiida</taxon>
        <taxon>Pronocephalata</taxon>
        <taxon>Paramphistomoidea</taxon>
        <taxon>Paramphistomidae</taxon>
        <taxon>Calicophoron</taxon>
    </lineage>
</organism>
<dbReference type="CDD" id="cd06257">
    <property type="entry name" value="DnaJ"/>
    <property type="match status" value="1"/>
</dbReference>
<dbReference type="InterPro" id="IPR036869">
    <property type="entry name" value="J_dom_sf"/>
</dbReference>
<dbReference type="PRINTS" id="PR00625">
    <property type="entry name" value="JDOMAIN"/>
</dbReference>
<dbReference type="GO" id="GO:0051087">
    <property type="term" value="F:protein-folding chaperone binding"/>
    <property type="evidence" value="ECO:0007669"/>
    <property type="project" value="TreeGrafter"/>
</dbReference>
<dbReference type="EMBL" id="CAXLJL010000933">
    <property type="protein sequence ID" value="CAL5141905.1"/>
    <property type="molecule type" value="Genomic_DNA"/>
</dbReference>
<dbReference type="InterPro" id="IPR018253">
    <property type="entry name" value="DnaJ_domain_CS"/>
</dbReference>
<evidence type="ECO:0000256" key="1">
    <source>
        <dbReference type="ARBA" id="ARBA00023186"/>
    </source>
</evidence>
<accession>A0AAV2TZU7</accession>